<dbReference type="GO" id="GO:0006146">
    <property type="term" value="P:adenine catabolic process"/>
    <property type="evidence" value="ECO:0007669"/>
    <property type="project" value="InterPro"/>
</dbReference>
<feature type="domain" description="Amidohydrolase-related" evidence="7">
    <location>
        <begin position="68"/>
        <end position="354"/>
    </location>
</feature>
<evidence type="ECO:0000313" key="9">
    <source>
        <dbReference type="EMBL" id="EJZ86317.1"/>
    </source>
</evidence>
<evidence type="ECO:0000259" key="7">
    <source>
        <dbReference type="Pfam" id="PF01979"/>
    </source>
</evidence>
<dbReference type="InterPro" id="IPR032466">
    <property type="entry name" value="Metal_Hydrolase"/>
</dbReference>
<evidence type="ECO:0000256" key="5">
    <source>
        <dbReference type="ARBA" id="ARBA00047720"/>
    </source>
</evidence>
<comment type="cofactor">
    <cofactor evidence="6">
        <name>Mn(2+)</name>
        <dbReference type="ChEBI" id="CHEBI:29035"/>
    </cofactor>
</comment>
<organism evidence="9 10">
    <name type="scientific">Schaalia turicensis ACS-279-V-Col4</name>
    <dbReference type="NCBI Taxonomy" id="883077"/>
    <lineage>
        <taxon>Bacteria</taxon>
        <taxon>Bacillati</taxon>
        <taxon>Actinomycetota</taxon>
        <taxon>Actinomycetes</taxon>
        <taxon>Actinomycetales</taxon>
        <taxon>Actinomycetaceae</taxon>
        <taxon>Schaalia</taxon>
    </lineage>
</organism>
<dbReference type="Proteomes" id="UP000003994">
    <property type="component" value="Unassembled WGS sequence"/>
</dbReference>
<dbReference type="eggNOG" id="COG1001">
    <property type="taxonomic scope" value="Bacteria"/>
</dbReference>
<comment type="catalytic activity">
    <reaction evidence="5 6">
        <text>adenine + H2O + H(+) = hypoxanthine + NH4(+)</text>
        <dbReference type="Rhea" id="RHEA:23688"/>
        <dbReference type="ChEBI" id="CHEBI:15377"/>
        <dbReference type="ChEBI" id="CHEBI:15378"/>
        <dbReference type="ChEBI" id="CHEBI:16708"/>
        <dbReference type="ChEBI" id="CHEBI:17368"/>
        <dbReference type="ChEBI" id="CHEBI:28938"/>
        <dbReference type="EC" id="3.5.4.2"/>
    </reaction>
</comment>
<keyword evidence="10" id="KW-1185">Reference proteome</keyword>
<gene>
    <name evidence="6" type="primary">ade</name>
    <name evidence="9" type="ORF">HMPREF9241_00942</name>
</gene>
<dbReference type="InterPro" id="IPR026912">
    <property type="entry name" value="Adenine_deam_C"/>
</dbReference>
<evidence type="ECO:0000259" key="8">
    <source>
        <dbReference type="Pfam" id="PF13382"/>
    </source>
</evidence>
<dbReference type="HOGENOM" id="CLU_027935_0_0_11"/>
<keyword evidence="3 6" id="KW-0378">Hydrolase</keyword>
<accession>K0YR40</accession>
<evidence type="ECO:0000256" key="3">
    <source>
        <dbReference type="ARBA" id="ARBA00022801"/>
    </source>
</evidence>
<comment type="similarity">
    <text evidence="1 6">Belongs to the metallo-dependent hydrolases superfamily. Adenine deaminase family.</text>
</comment>
<evidence type="ECO:0000256" key="2">
    <source>
        <dbReference type="ARBA" id="ARBA00012782"/>
    </source>
</evidence>
<dbReference type="HAMAP" id="MF_01518">
    <property type="entry name" value="Adenine_deamin"/>
    <property type="match status" value="1"/>
</dbReference>
<dbReference type="PANTHER" id="PTHR11113">
    <property type="entry name" value="N-ACETYLGLUCOSAMINE-6-PHOSPHATE DEACETYLASE"/>
    <property type="match status" value="1"/>
</dbReference>
<dbReference type="EC" id="3.5.4.2" evidence="2 6"/>
<dbReference type="Gene3D" id="3.20.20.140">
    <property type="entry name" value="Metal-dependent hydrolases"/>
    <property type="match status" value="1"/>
</dbReference>
<evidence type="ECO:0000256" key="4">
    <source>
        <dbReference type="ARBA" id="ARBA00023211"/>
    </source>
</evidence>
<dbReference type="GO" id="GO:0000034">
    <property type="term" value="F:adenine deaminase activity"/>
    <property type="evidence" value="ECO:0007669"/>
    <property type="project" value="UniProtKB-UniRule"/>
</dbReference>
<dbReference type="PANTHER" id="PTHR11113:SF2">
    <property type="entry name" value="ADENINE DEAMINASE"/>
    <property type="match status" value="1"/>
</dbReference>
<dbReference type="PATRIC" id="fig|883077.3.peg.950"/>
<dbReference type="Pfam" id="PF13382">
    <property type="entry name" value="Adenine_deam_C"/>
    <property type="match status" value="1"/>
</dbReference>
<dbReference type="InterPro" id="IPR011059">
    <property type="entry name" value="Metal-dep_hydrolase_composite"/>
</dbReference>
<keyword evidence="4 6" id="KW-0464">Manganese</keyword>
<dbReference type="AlphaFoldDB" id="K0YR40"/>
<name>K0YR40_9ACTO</name>
<feature type="domain" description="Adenine deaminase C-terminal" evidence="8">
    <location>
        <begin position="415"/>
        <end position="576"/>
    </location>
</feature>
<dbReference type="InterPro" id="IPR006680">
    <property type="entry name" value="Amidohydro-rel"/>
</dbReference>
<dbReference type="SUPFAM" id="SSF51338">
    <property type="entry name" value="Composite domain of metallo-dependent hydrolases"/>
    <property type="match status" value="1"/>
</dbReference>
<protein>
    <recommendedName>
        <fullName evidence="2 6">Adenine deaminase</fullName>
        <shortName evidence="6">Adenase</shortName>
        <shortName evidence="6">Adenine aminase</shortName>
        <ecNumber evidence="2 6">3.5.4.2</ecNumber>
    </recommendedName>
</protein>
<dbReference type="InterPro" id="IPR006679">
    <property type="entry name" value="Adenine_deam"/>
</dbReference>
<comment type="caution">
    <text evidence="9">The sequence shown here is derived from an EMBL/GenBank/DDBJ whole genome shotgun (WGS) entry which is preliminary data.</text>
</comment>
<dbReference type="SUPFAM" id="SSF51556">
    <property type="entry name" value="Metallo-dependent hydrolases"/>
    <property type="match status" value="1"/>
</dbReference>
<evidence type="ECO:0000256" key="6">
    <source>
        <dbReference type="HAMAP-Rule" id="MF_01518"/>
    </source>
</evidence>
<evidence type="ECO:0000256" key="1">
    <source>
        <dbReference type="ARBA" id="ARBA00006773"/>
    </source>
</evidence>
<reference evidence="9 10" key="1">
    <citation type="submission" date="2012-07" db="EMBL/GenBank/DDBJ databases">
        <title>The Genome Sequence of Actinomyces turicensis ACS-279-V-COL4.</title>
        <authorList>
            <consortium name="The Broad Institute Genome Sequencing Platform"/>
            <person name="Earl A."/>
            <person name="Ward D."/>
            <person name="Feldgarden M."/>
            <person name="Gevers D."/>
            <person name="Saerens B."/>
            <person name="Vaneechoutte M."/>
            <person name="Walker B."/>
            <person name="Young S.K."/>
            <person name="Zeng Q."/>
            <person name="Gargeya S."/>
            <person name="Fitzgerald M."/>
            <person name="Haas B."/>
            <person name="Abouelleil A."/>
            <person name="Alvarado L."/>
            <person name="Arachchi H.M."/>
            <person name="Berlin A."/>
            <person name="Chapman S.B."/>
            <person name="Goldberg J."/>
            <person name="Griggs A."/>
            <person name="Gujja S."/>
            <person name="Hansen M."/>
            <person name="Howarth C."/>
            <person name="Imamovic A."/>
            <person name="Larimer J."/>
            <person name="McCowen C."/>
            <person name="Montmayeur A."/>
            <person name="Murphy C."/>
            <person name="Neiman D."/>
            <person name="Pearson M."/>
            <person name="Priest M."/>
            <person name="Roberts A."/>
            <person name="Saif S."/>
            <person name="Shea T."/>
            <person name="Sisk P."/>
            <person name="Sykes S."/>
            <person name="Wortman J."/>
            <person name="Nusbaum C."/>
            <person name="Birren B."/>
        </authorList>
    </citation>
    <scope>NUCLEOTIDE SEQUENCE [LARGE SCALE GENOMIC DNA]</scope>
    <source>
        <strain evidence="9 10">ACS-279-V-Col4</strain>
    </source>
</reference>
<proteinExistence type="inferred from homology"/>
<sequence length="586" mass="62428">MPNRHVMDVAYGRAHADKIIENGKLVNVLTGEIYPADVAIADGRVAAVGDVSVQKGPNTEIIDAEGRYLTPGLIDGHLHIECSKLSVTMLADMVARYGTTSVISGLDQVLVAAGIDGVKEFLAEAADSSVHVWWGAPAKAPYTIPESNVGYAFKAEDHKIAQELPECVGLWETVQEMVEDGDEDVLAAMDMAEKNRLHAFGCAPLVDARRVAGYASSGVVLCHESYSPEEELEKLRNGIDIIIRESTAAPMLRENIKLVTEMGAPSDRVGFCTDDITSSDVLGRGHLDYVVRLAIECGVTPMQAIQMGSINTARMYKLDHKIGSIAPGRFADILFVDDLNDFRPARVMTAGRIVAENGKSVVAPVAPERTSVVTDTFKLKEVDASRIKVEAEGSKAVVQAIVLSKDVAFRRPGAEIELDIVDGVVQPCTEKDAIMVAVAERYGKTDNLPVAFINGFGIKKGAIATSNSPDDNNVVVAGTNAADMALAINEVTRLGGGQVAVADGEVIGSLPLPVAGIVADIPAEEMAAAEQEMDRIAREELGSDLPSPFGQLLFLSITAIPEWAITDLGLIDCVKFVVTDPVISSN</sequence>
<dbReference type="Pfam" id="PF01979">
    <property type="entry name" value="Amidohydro_1"/>
    <property type="match status" value="1"/>
</dbReference>
<dbReference type="EMBL" id="AGWQ01000006">
    <property type="protein sequence ID" value="EJZ86317.1"/>
    <property type="molecule type" value="Genomic_DNA"/>
</dbReference>
<dbReference type="STRING" id="883077.HMPREF9241_00942"/>
<dbReference type="Gene3D" id="2.30.40.10">
    <property type="entry name" value="Urease, subunit C, domain 1"/>
    <property type="match status" value="1"/>
</dbReference>
<evidence type="ECO:0000313" key="10">
    <source>
        <dbReference type="Proteomes" id="UP000003994"/>
    </source>
</evidence>
<dbReference type="RefSeq" id="WP_006681147.1">
    <property type="nucleotide sequence ID" value="NZ_JH815209.1"/>
</dbReference>